<organism evidence="1 2">
    <name type="scientific">Actinoplanes aureus</name>
    <dbReference type="NCBI Taxonomy" id="2792083"/>
    <lineage>
        <taxon>Bacteria</taxon>
        <taxon>Bacillati</taxon>
        <taxon>Actinomycetota</taxon>
        <taxon>Actinomycetes</taxon>
        <taxon>Micromonosporales</taxon>
        <taxon>Micromonosporaceae</taxon>
        <taxon>Actinoplanes</taxon>
    </lineage>
</organism>
<dbReference type="AlphaFoldDB" id="A0A931CE82"/>
<dbReference type="Proteomes" id="UP000598146">
    <property type="component" value="Unassembled WGS sequence"/>
</dbReference>
<evidence type="ECO:0000313" key="1">
    <source>
        <dbReference type="EMBL" id="MBG0565671.1"/>
    </source>
</evidence>
<dbReference type="EMBL" id="JADQTO010000016">
    <property type="protein sequence ID" value="MBG0565671.1"/>
    <property type="molecule type" value="Genomic_DNA"/>
</dbReference>
<accession>A0A931CE82</accession>
<name>A0A931CE82_9ACTN</name>
<dbReference type="RefSeq" id="WP_196417449.1">
    <property type="nucleotide sequence ID" value="NZ_JADQTO010000016.1"/>
</dbReference>
<comment type="caution">
    <text evidence="1">The sequence shown here is derived from an EMBL/GenBank/DDBJ whole genome shotgun (WGS) entry which is preliminary data.</text>
</comment>
<gene>
    <name evidence="1" type="ORF">I4J89_29895</name>
</gene>
<evidence type="ECO:0000313" key="2">
    <source>
        <dbReference type="Proteomes" id="UP000598146"/>
    </source>
</evidence>
<reference evidence="1" key="1">
    <citation type="submission" date="2020-11" db="EMBL/GenBank/DDBJ databases">
        <title>Isolation and identification of active actinomycetes.</title>
        <authorList>
            <person name="Sun X."/>
        </authorList>
    </citation>
    <scope>NUCLEOTIDE SEQUENCE</scope>
    <source>
        <strain evidence="1">NEAU-A11</strain>
    </source>
</reference>
<proteinExistence type="predicted"/>
<sequence length="90" mass="9518">MMRADPQVLGMVADGLRRTGQSLDEVGADRPAAPSAGEDTELIATVLAHLFDGAGNLVTGMLEAADRVDLARTRYTVQDQSGADSLQELF</sequence>
<protein>
    <submittedName>
        <fullName evidence="1">Uncharacterized protein</fullName>
    </submittedName>
</protein>
<keyword evidence="2" id="KW-1185">Reference proteome</keyword>